<dbReference type="Pfam" id="PF12762">
    <property type="entry name" value="DDE_Tnp_IS1595"/>
    <property type="match status" value="1"/>
</dbReference>
<dbReference type="NCBIfam" id="NF033547">
    <property type="entry name" value="transpos_IS1595"/>
    <property type="match status" value="1"/>
</dbReference>
<organism evidence="2 3">
    <name type="scientific">Sphingomonas koreensis</name>
    <dbReference type="NCBI Taxonomy" id="93064"/>
    <lineage>
        <taxon>Bacteria</taxon>
        <taxon>Pseudomonadati</taxon>
        <taxon>Pseudomonadota</taxon>
        <taxon>Alphaproteobacteria</taxon>
        <taxon>Sphingomonadales</taxon>
        <taxon>Sphingomonadaceae</taxon>
        <taxon>Sphingomonas</taxon>
    </lineage>
</organism>
<evidence type="ECO:0000259" key="1">
    <source>
        <dbReference type="SMART" id="SM01126"/>
    </source>
</evidence>
<gene>
    <name evidence="2" type="ORF">CA257_01165</name>
</gene>
<sequence length="308" mass="34799">MGARSDLNRQVGVTVVLSTTATPVQPPSRVSYRITRTIKNPETGAERKRRLFKCAECLKQFSPTSGTIFASRKLEHRDILLAIALFTNGAKGLSALQLSRDLNVQAKTAFVLLQKLREVLGAIQHAEKLSGAIEIDGAYFGGYQKPSTRKENRRDRRKLANQSGKRKCVTIMRERNGRSRPFICSEVEGAGLVPYVVVDIENSSMFADEAKHYDALIDLKRIDHSKSYAEGEVSTNQAESFFSRLRRAEQGIHHRIAVHLEGYANEMSWREDNRRRSNGEQFLNLVAGGLHSPVSRQWKGYWQRRKVA</sequence>
<dbReference type="SMART" id="SM01126">
    <property type="entry name" value="DDE_Tnp_IS1595"/>
    <property type="match status" value="1"/>
</dbReference>
<protein>
    <submittedName>
        <fullName evidence="2">IS1595 family transposase</fullName>
    </submittedName>
</protein>
<dbReference type="AlphaFoldDB" id="A0AAJ4VCU8"/>
<dbReference type="Proteomes" id="UP000286681">
    <property type="component" value="Unassembled WGS sequence"/>
</dbReference>
<accession>A0AAJ4VCU8</accession>
<comment type="caution">
    <text evidence="2">The sequence shown here is derived from an EMBL/GenBank/DDBJ whole genome shotgun (WGS) entry which is preliminary data.</text>
</comment>
<evidence type="ECO:0000313" key="2">
    <source>
        <dbReference type="EMBL" id="RSV08117.1"/>
    </source>
</evidence>
<dbReference type="InterPro" id="IPR024445">
    <property type="entry name" value="Tnp_ISXO2-like"/>
</dbReference>
<proteinExistence type="predicted"/>
<evidence type="ECO:0000313" key="3">
    <source>
        <dbReference type="Proteomes" id="UP000286681"/>
    </source>
</evidence>
<feature type="domain" description="ISXO2-like transposase" evidence="1">
    <location>
        <begin position="128"/>
        <end position="272"/>
    </location>
</feature>
<reference evidence="2 3" key="1">
    <citation type="submission" date="2018-07" db="EMBL/GenBank/DDBJ databases">
        <title>Genomic and Epidemiologic Investigation of an Indolent Hospital Outbreak.</title>
        <authorList>
            <person name="Johnson R.C."/>
            <person name="Deming C."/>
            <person name="Conlan S."/>
            <person name="Zellmer C.J."/>
            <person name="Michelin A.V."/>
            <person name="Lee-Lin S."/>
            <person name="Thomas P.J."/>
            <person name="Park M."/>
            <person name="Weingarten R.A."/>
            <person name="Less J."/>
            <person name="Dekker J.P."/>
            <person name="Frank K.M."/>
            <person name="Musser K.A."/>
            <person name="Mcquiston J.R."/>
            <person name="Henderson D.K."/>
            <person name="Lau A.F."/>
            <person name="Palmore T.N."/>
            <person name="Segre J.A."/>
        </authorList>
    </citation>
    <scope>NUCLEOTIDE SEQUENCE [LARGE SCALE GENOMIC DNA]</scope>
    <source>
        <strain evidence="2 3">SK-NIH.Env10_0317</strain>
    </source>
</reference>
<dbReference type="EMBL" id="QQWO01000001">
    <property type="protein sequence ID" value="RSV08117.1"/>
    <property type="molecule type" value="Genomic_DNA"/>
</dbReference>
<name>A0AAJ4VCU8_9SPHN</name>